<keyword evidence="2" id="KW-0812">Transmembrane</keyword>
<dbReference type="OrthoDB" id="273175at2759"/>
<keyword evidence="2" id="KW-1133">Transmembrane helix</keyword>
<organism evidence="4 5">
    <name type="scientific">Leishmania enriettii</name>
    <dbReference type="NCBI Taxonomy" id="5663"/>
    <lineage>
        <taxon>Eukaryota</taxon>
        <taxon>Discoba</taxon>
        <taxon>Euglenozoa</taxon>
        <taxon>Kinetoplastea</taxon>
        <taxon>Metakinetoplastina</taxon>
        <taxon>Trypanosomatida</taxon>
        <taxon>Trypanosomatidae</taxon>
        <taxon>Leishmaniinae</taxon>
        <taxon>Leishmania</taxon>
    </lineage>
</organism>
<evidence type="ECO:0000256" key="1">
    <source>
        <dbReference type="SAM" id="MobiDB-lite"/>
    </source>
</evidence>
<evidence type="ECO:0008006" key="6">
    <source>
        <dbReference type="Google" id="ProtNLM"/>
    </source>
</evidence>
<feature type="transmembrane region" description="Helical" evidence="2">
    <location>
        <begin position="516"/>
        <end position="539"/>
    </location>
</feature>
<name>A0A836FME5_LEIEN</name>
<dbReference type="GeneID" id="94167408"/>
<evidence type="ECO:0000256" key="2">
    <source>
        <dbReference type="SAM" id="Phobius"/>
    </source>
</evidence>
<comment type="caution">
    <text evidence="4">The sequence shown here is derived from an EMBL/GenBank/DDBJ whole genome shotgun (WGS) entry which is preliminary data.</text>
</comment>
<feature type="region of interest" description="Disordered" evidence="1">
    <location>
        <begin position="107"/>
        <end position="128"/>
    </location>
</feature>
<evidence type="ECO:0000313" key="4">
    <source>
        <dbReference type="EMBL" id="KAG5465402.1"/>
    </source>
</evidence>
<reference evidence="4 5" key="1">
    <citation type="submission" date="2021-02" db="EMBL/GenBank/DDBJ databases">
        <title>Leishmania (Mundinia) enrietti genome sequencing and assembly.</title>
        <authorList>
            <person name="Almutairi H."/>
            <person name="Gatherer D."/>
        </authorList>
    </citation>
    <scope>NUCLEOTIDE SEQUENCE [LARGE SCALE GENOMIC DNA]</scope>
    <source>
        <strain evidence="4">CUR178</strain>
    </source>
</reference>
<proteinExistence type="predicted"/>
<dbReference type="KEGG" id="lenr:94167408"/>
<sequence length="555" mass="62204">MSFIQTALRLVCVVALVGALGGLSSVDADTASSYESRVHMVAIQDGTLPEAKAFAQWRLRAGEWAYNFDPEEEAAFFESEDAANRQWQLRKAELRLLRAYREKQRMDNYPAGSDEAEASGLQKSTQRRPAATEAIADYFADRRVQRRHRERLNKQSLFNLSDAQGASDARAAVESEIAALWHRVESAGASDTPTDQEFLGLVERHFSHTIVNRSAAAVATASPSWRSALLRLPLVLDGEVLPFMEREVNHLQALWRLRRVEEAMPTTSSDNAELHLQLLSSTIEDSKVVSAKVVALVEPLTDAAVSWVVSKLTATREAIVANDESTEAKRSELKQLLKQQSVLRRVKPVVEKYRKEYKISMRREQLPSAEGMVFALGLIAKQRLGDDVSGLLEVVPTLSTTAPVTGLLEREWRVHILAPYGMCALVTAAFTWLCEELKERCLWRVRPSRLCPPGFSTCGAIGSSSSRTRQAFILVSLLELVVPPFLPVVMLFRQLRGQRMLMWSLIPLWRPGQRAICLAFVAFLIVVNCLIASVVRHVFQTIDPSVYRRRVAKRK</sequence>
<keyword evidence="2" id="KW-0472">Membrane</keyword>
<accession>A0A836FME5</accession>
<dbReference type="AlphaFoldDB" id="A0A836FME5"/>
<evidence type="ECO:0000256" key="3">
    <source>
        <dbReference type="SAM" id="SignalP"/>
    </source>
</evidence>
<keyword evidence="3" id="KW-0732">Signal</keyword>
<dbReference type="RefSeq" id="XP_067688001.1">
    <property type="nucleotide sequence ID" value="XM_067831898.1"/>
</dbReference>
<keyword evidence="5" id="KW-1185">Reference proteome</keyword>
<evidence type="ECO:0000313" key="5">
    <source>
        <dbReference type="Proteomes" id="UP000674179"/>
    </source>
</evidence>
<gene>
    <name evidence="4" type="ORF">CUR178_00105</name>
</gene>
<feature type="transmembrane region" description="Helical" evidence="2">
    <location>
        <begin position="471"/>
        <end position="495"/>
    </location>
</feature>
<protein>
    <recommendedName>
        <fullName evidence="6">Transmembrane protein</fullName>
    </recommendedName>
</protein>
<dbReference type="Proteomes" id="UP000674179">
    <property type="component" value="Chromosome 36"/>
</dbReference>
<feature type="signal peptide" evidence="3">
    <location>
        <begin position="1"/>
        <end position="28"/>
    </location>
</feature>
<dbReference type="EMBL" id="JAFHKP010000036">
    <property type="protein sequence ID" value="KAG5465402.1"/>
    <property type="molecule type" value="Genomic_DNA"/>
</dbReference>
<feature type="chain" id="PRO_5032276918" description="Transmembrane protein" evidence="3">
    <location>
        <begin position="29"/>
        <end position="555"/>
    </location>
</feature>